<comment type="caution">
    <text evidence="1">The sequence shown here is derived from an EMBL/GenBank/DDBJ whole genome shotgun (WGS) entry which is preliminary data.</text>
</comment>
<dbReference type="Proteomes" id="UP000054995">
    <property type="component" value="Unassembled WGS sequence"/>
</dbReference>
<organism evidence="1 2">
    <name type="scientific">Trichinella pseudospiralis</name>
    <name type="common">Parasitic roundworm</name>
    <dbReference type="NCBI Taxonomy" id="6337"/>
    <lineage>
        <taxon>Eukaryota</taxon>
        <taxon>Metazoa</taxon>
        <taxon>Ecdysozoa</taxon>
        <taxon>Nematoda</taxon>
        <taxon>Enoplea</taxon>
        <taxon>Dorylaimia</taxon>
        <taxon>Trichinellida</taxon>
        <taxon>Trichinellidae</taxon>
        <taxon>Trichinella</taxon>
    </lineage>
</organism>
<name>A0A0V1F5X6_TRIPS</name>
<evidence type="ECO:0000313" key="1">
    <source>
        <dbReference type="EMBL" id="KRY81492.1"/>
    </source>
</evidence>
<accession>A0A0V1F5X6</accession>
<keyword evidence="2" id="KW-1185">Reference proteome</keyword>
<dbReference type="EMBL" id="JYDT01000223">
    <property type="protein sequence ID" value="KRY81492.1"/>
    <property type="molecule type" value="Genomic_DNA"/>
</dbReference>
<dbReference type="OrthoDB" id="5919324at2759"/>
<sequence>MVSADRDDHSGHRCPTGVRAVEIYLKLFLTFATHYAKILVVHCRCMWISACRMWLQYFLIKTTAYVCDQRTCHSMEKWVALMAMSQANLPKLATITASIANRAEFSKVPYQLLSEKNSRTSSSRLEQLPMVRVVGVILVNIAFIVKLTSNSRTRPWLENNPKSNSYNPFSSPTPISNRALIPSDCSSIS</sequence>
<proteinExistence type="predicted"/>
<reference evidence="1 2" key="1">
    <citation type="submission" date="2015-01" db="EMBL/GenBank/DDBJ databases">
        <title>Evolution of Trichinella species and genotypes.</title>
        <authorList>
            <person name="Korhonen P.K."/>
            <person name="Edoardo P."/>
            <person name="Giuseppe L.R."/>
            <person name="Gasser R.B."/>
        </authorList>
    </citation>
    <scope>NUCLEOTIDE SEQUENCE [LARGE SCALE GENOMIC DNA]</scope>
    <source>
        <strain evidence="1">ISS470</strain>
    </source>
</reference>
<dbReference type="AlphaFoldDB" id="A0A0V1F5X6"/>
<protein>
    <submittedName>
        <fullName evidence="1">Uncharacterized protein</fullName>
    </submittedName>
</protein>
<evidence type="ECO:0000313" key="2">
    <source>
        <dbReference type="Proteomes" id="UP000054995"/>
    </source>
</evidence>
<gene>
    <name evidence="1" type="ORF">T4D_11143</name>
</gene>